<dbReference type="PANTHER" id="PTHR24148">
    <property type="entry name" value="ANKYRIN REPEAT DOMAIN-CONTAINING PROTEIN 39 HOMOLOG-RELATED"/>
    <property type="match status" value="1"/>
</dbReference>
<gene>
    <name evidence="2" type="ORF">CDV31_011154</name>
</gene>
<evidence type="ECO:0000313" key="2">
    <source>
        <dbReference type="EMBL" id="RSM01870.1"/>
    </source>
</evidence>
<protein>
    <recommendedName>
        <fullName evidence="1">Heterokaryon incompatibility domain-containing protein</fullName>
    </recommendedName>
</protein>
<dbReference type="EMBL" id="NIZV01000183">
    <property type="protein sequence ID" value="RSM01870.1"/>
    <property type="molecule type" value="Genomic_DNA"/>
</dbReference>
<keyword evidence="3" id="KW-1185">Reference proteome</keyword>
<dbReference type="Pfam" id="PF06985">
    <property type="entry name" value="HET"/>
    <property type="match status" value="1"/>
</dbReference>
<proteinExistence type="predicted"/>
<sequence>MASDQGNRGMYTPLDQALDQIRILNLLPGTFDDPIRCQLSIETPDAEFDALSYVWGDAHDTRPIEVQGQLLKATKNLESALRHIRSQHQPHRLWVDAVCINQEDDSERGHQVKMMAAIYQGAKRVIVWLGPNTGNDSIIQMILKFGANPDLHWDPIKHPNVENQEKNSALSLGNWLRNEWYTRIWTLQEAVLARSLLYRSGSFTIQEHEMGGFIKSFLRHFIHERCCDIDNLGGYIFWKFEIQVSNLTSKIGYMMALKRRKGPLNFLQIASKFRYRLATNPRDKVFGILGLTEDLPKSIVDYTSSVSETFSQVVIEHITQTGNLDILSHTLPKANNSAASNNGNFPSWVPDWGDDRPEEDWRLSSLSERQLFTHLFRACSPSLAPFPRRHPQGGLELQGLFCDEIVELGPPTEFMGLVLGVEQLRSWRQLANVDKDPERPYIGGSTMLDAYFRTLCMDIDPLKVSPDDPPTEASTVKADHNTRGLHDEWWWETSLRKQKDAQGPPKVHTRHSLIFRSHIALMVSGRRLFFSKKGYLGLAPDEAQKGDQIWILNGGRLPLVLRRLEAHVQGFLASRYILIGDSYVHGVMHGEFVGQAMKNGAVMDSVILA</sequence>
<evidence type="ECO:0000313" key="3">
    <source>
        <dbReference type="Proteomes" id="UP000288429"/>
    </source>
</evidence>
<organism evidence="2 3">
    <name type="scientific">Fusarium ambrosium</name>
    <dbReference type="NCBI Taxonomy" id="131363"/>
    <lineage>
        <taxon>Eukaryota</taxon>
        <taxon>Fungi</taxon>
        <taxon>Dikarya</taxon>
        <taxon>Ascomycota</taxon>
        <taxon>Pezizomycotina</taxon>
        <taxon>Sordariomycetes</taxon>
        <taxon>Hypocreomycetidae</taxon>
        <taxon>Hypocreales</taxon>
        <taxon>Nectriaceae</taxon>
        <taxon>Fusarium</taxon>
        <taxon>Fusarium solani species complex</taxon>
    </lineage>
</organism>
<dbReference type="PANTHER" id="PTHR24148:SF73">
    <property type="entry name" value="HET DOMAIN PROTEIN (AFU_ORTHOLOGUE AFUA_8G01020)"/>
    <property type="match status" value="1"/>
</dbReference>
<name>A0A428TIL1_9HYPO</name>
<accession>A0A428TIL1</accession>
<comment type="caution">
    <text evidence="2">The sequence shown here is derived from an EMBL/GenBank/DDBJ whole genome shotgun (WGS) entry which is preliminary data.</text>
</comment>
<dbReference type="Pfam" id="PF26639">
    <property type="entry name" value="Het-6_barrel"/>
    <property type="match status" value="1"/>
</dbReference>
<dbReference type="InterPro" id="IPR010730">
    <property type="entry name" value="HET"/>
</dbReference>
<dbReference type="InterPro" id="IPR052895">
    <property type="entry name" value="HetReg/Transcr_Mod"/>
</dbReference>
<reference evidence="2 3" key="1">
    <citation type="submission" date="2017-06" db="EMBL/GenBank/DDBJ databases">
        <title>Cmopartive genomic analysis of Ambrosia Fusariam Clade fungi.</title>
        <authorList>
            <person name="Stajich J.E."/>
            <person name="Carrillo J."/>
            <person name="Kijimoto T."/>
            <person name="Eskalen A."/>
            <person name="O'Donnell K."/>
            <person name="Kasson M."/>
        </authorList>
    </citation>
    <scope>NUCLEOTIDE SEQUENCE [LARGE SCALE GENOMIC DNA]</scope>
    <source>
        <strain evidence="2 3">NRRL 20438</strain>
    </source>
</reference>
<evidence type="ECO:0000259" key="1">
    <source>
        <dbReference type="Pfam" id="PF06985"/>
    </source>
</evidence>
<dbReference type="Proteomes" id="UP000288429">
    <property type="component" value="Unassembled WGS sequence"/>
</dbReference>
<feature type="domain" description="Heterokaryon incompatibility" evidence="1">
    <location>
        <begin position="48"/>
        <end position="189"/>
    </location>
</feature>
<dbReference type="AlphaFoldDB" id="A0A428TIL1"/>